<comment type="caution">
    <text evidence="1">The sequence shown here is derived from an EMBL/GenBank/DDBJ whole genome shotgun (WGS) entry which is preliminary data.</text>
</comment>
<gene>
    <name evidence="1" type="ORF">JK635_01865</name>
</gene>
<evidence type="ECO:0000313" key="1">
    <source>
        <dbReference type="EMBL" id="MBL4950985.1"/>
    </source>
</evidence>
<accession>A0ABS1TM49</accession>
<evidence type="ECO:0008006" key="3">
    <source>
        <dbReference type="Google" id="ProtNLM"/>
    </source>
</evidence>
<protein>
    <recommendedName>
        <fullName evidence="3">Major tail protein</fullName>
    </recommendedName>
</protein>
<name>A0ABS1TM49_9BACI</name>
<sequence>MTTPNRFAIRDAGEATFFNLQTGKAIVTLNTLKTSGVETSGETTYVRGGFGNPKLVGFSSNKEGKLTLQDSLFDKFALSMLTGNELTEEVKVIDYNEKLTVKSNKISLSKTPQGAIISVFKVNPIDGTNEKEYTLGDPATNPTDYSLEDKDLTFNTEVQDGTIFRVYYKVKTGTDAKTVRVSSDAFGGTFRVVVDLLVRDSADGKDYAAQLIIPRGKFEDSFSMNLSVDGDPAVLDLPIEILNDPLTNTMWEMVIYSETDIV</sequence>
<keyword evidence="2" id="KW-1185">Reference proteome</keyword>
<dbReference type="EMBL" id="JAESWB010000025">
    <property type="protein sequence ID" value="MBL4950985.1"/>
    <property type="molecule type" value="Genomic_DNA"/>
</dbReference>
<organism evidence="1 2">
    <name type="scientific">Neobacillus paridis</name>
    <dbReference type="NCBI Taxonomy" id="2803862"/>
    <lineage>
        <taxon>Bacteria</taxon>
        <taxon>Bacillati</taxon>
        <taxon>Bacillota</taxon>
        <taxon>Bacilli</taxon>
        <taxon>Bacillales</taxon>
        <taxon>Bacillaceae</taxon>
        <taxon>Neobacillus</taxon>
    </lineage>
</organism>
<reference evidence="1 2" key="1">
    <citation type="submission" date="2021-01" db="EMBL/GenBank/DDBJ databases">
        <title>Genome public.</title>
        <authorList>
            <person name="Liu C."/>
            <person name="Sun Q."/>
        </authorList>
    </citation>
    <scope>NUCLEOTIDE SEQUENCE [LARGE SCALE GENOMIC DNA]</scope>
    <source>
        <strain evidence="1 2">YIM B02564</strain>
    </source>
</reference>
<proteinExistence type="predicted"/>
<dbReference type="RefSeq" id="WP_202651888.1">
    <property type="nucleotide sequence ID" value="NZ_JAESWB010000025.1"/>
</dbReference>
<evidence type="ECO:0000313" key="2">
    <source>
        <dbReference type="Proteomes" id="UP000623967"/>
    </source>
</evidence>
<dbReference type="Proteomes" id="UP000623967">
    <property type="component" value="Unassembled WGS sequence"/>
</dbReference>